<dbReference type="OrthoDB" id="543560at2"/>
<dbReference type="Proteomes" id="UP000050783">
    <property type="component" value="Unassembled WGS sequence"/>
</dbReference>
<protein>
    <recommendedName>
        <fullName evidence="4">DUF3604 domain-containing protein</fullName>
    </recommendedName>
</protein>
<dbReference type="Pfam" id="PF12228">
    <property type="entry name" value="DUF3604"/>
    <property type="match status" value="1"/>
</dbReference>
<evidence type="ECO:0000313" key="2">
    <source>
        <dbReference type="EMBL" id="CUH48776.1"/>
    </source>
</evidence>
<sequence length="662" mass="72419">MSVQSEKGRLAISVAICVAGLGAATCSALAQDGVLNSDAGAISKDRLAGVVSKEPDYSPWAGRNYPTKPLWGDTHLHSGASFDAGAAGATVGPRDAYRLARGEEITSSTGQQVRLSRPLDFLVVADHSDNMGFMPDLLSGKPEILANPKGRKWYDLIKSGKGDEAFVDMLKDLFQQQFPEEIMYVPGSRGYAATWENNIAAAEEFNDPGHFTAFIAYEWSAAPKGNNLHRNVIYRDGADKASQMEPIVTQPPFGSPDPTTLWAWMESYEEKTGGNLLAIAHNGNLSNGEMFPVIEAFGKKIDEEWITTRAKWEPLVEVSQTKGTSEAHPVLSPDDDFADFELWDWANLDVSAVKTPDMLPTEYAREALKNGLRMEQDTGTNPYKFGMIGSTDSHTGLSTAEESNFFGKISTGEPSKERLTSDFVRADEVATGIGIADWQVSASGRIAVWANENTRASIFDAMERKEVFGTTGPRMSVRLFGGWDFEPGDEQDRMLARTGYEKGVPMGGDLLPAPEGKSPTFLVAALKDSIGANLDRIQIIKGWVDANGETQERVYDVAVSDGRTIDPDGRCRTSVGSTVDIENATWKNTIGAGEMATVWEDPDFDPALRAFYYARVIEIPTPRWPAYDVKRYGNEAEPETLMTVTERAYSSPIWYTPLSSDG</sequence>
<dbReference type="GeneID" id="55494147"/>
<dbReference type="InterPro" id="IPR022028">
    <property type="entry name" value="DUF3604"/>
</dbReference>
<evidence type="ECO:0000313" key="3">
    <source>
        <dbReference type="Proteomes" id="UP000050783"/>
    </source>
</evidence>
<dbReference type="AlphaFoldDB" id="A0A0P1F468"/>
<name>A0A0P1F468_9RHOB</name>
<dbReference type="EMBL" id="CYPU01000044">
    <property type="protein sequence ID" value="CUH48776.1"/>
    <property type="molecule type" value="Genomic_DNA"/>
</dbReference>
<dbReference type="RefSeq" id="WP_058278293.1">
    <property type="nucleotide sequence ID" value="NZ_CYPU01000044.1"/>
</dbReference>
<accession>A0A0P1F468</accession>
<feature type="chain" id="PRO_5006062255" description="DUF3604 domain-containing protein" evidence="1">
    <location>
        <begin position="31"/>
        <end position="662"/>
    </location>
</feature>
<gene>
    <name evidence="2" type="ORF">RUA4292_02965</name>
</gene>
<proteinExistence type="predicted"/>
<reference evidence="2 3" key="1">
    <citation type="submission" date="2015-09" db="EMBL/GenBank/DDBJ databases">
        <authorList>
            <consortium name="Swine Surveillance"/>
        </authorList>
    </citation>
    <scope>NUCLEOTIDE SEQUENCE [LARGE SCALE GENOMIC DNA]</scope>
    <source>
        <strain evidence="2 3">CECT 4292</strain>
    </source>
</reference>
<keyword evidence="1" id="KW-0732">Signal</keyword>
<organism evidence="2 3">
    <name type="scientific">Ruegeria atlantica</name>
    <dbReference type="NCBI Taxonomy" id="81569"/>
    <lineage>
        <taxon>Bacteria</taxon>
        <taxon>Pseudomonadati</taxon>
        <taxon>Pseudomonadota</taxon>
        <taxon>Alphaproteobacteria</taxon>
        <taxon>Rhodobacterales</taxon>
        <taxon>Roseobacteraceae</taxon>
        <taxon>Ruegeria</taxon>
    </lineage>
</organism>
<evidence type="ECO:0000256" key="1">
    <source>
        <dbReference type="SAM" id="SignalP"/>
    </source>
</evidence>
<feature type="signal peptide" evidence="1">
    <location>
        <begin position="1"/>
        <end position="30"/>
    </location>
</feature>
<evidence type="ECO:0008006" key="4">
    <source>
        <dbReference type="Google" id="ProtNLM"/>
    </source>
</evidence>